<evidence type="ECO:0000313" key="2">
    <source>
        <dbReference type="EMBL" id="NVL06242.1"/>
    </source>
</evidence>
<dbReference type="Pfam" id="PF08241">
    <property type="entry name" value="Methyltransf_11"/>
    <property type="match status" value="1"/>
</dbReference>
<dbReference type="CDD" id="cd02440">
    <property type="entry name" value="AdoMet_MTases"/>
    <property type="match status" value="1"/>
</dbReference>
<feature type="domain" description="Methyltransferase type 11" evidence="1">
    <location>
        <begin position="167"/>
        <end position="261"/>
    </location>
</feature>
<sequence>MFAQLRVLVQATWCLWRRPPLVAVVGARFMRTVASSRLRPNGMELQLEAFTQQEGQVIEGVLRTPDASLWYPILHGVPCFLSGPMQPDLTDFCSRYGLPKPATAQSRPEAHEQAKTNQTFSDKWRRFKQYGLQPEHKEFLFGWYCKKLGLPDLDALKAFYRSKQRVLEVGPGSGFNTRFIAENCPGEVFALDVSDAALTTFENTRDLENCSVVQADLMEAPFPDDTFDFIIADGVLHHTPNTRAAVEALYRKVRPGGQFFFYVYRKMGAVRVFADDHVRQNFMPLSAEECYAACEGITELGRELSRLNATITLEKPIPVLGIPAGTHNVQRLLYYNFLKCFWNEAFDYETNNMVNFDWYHPHNAWQHSDDEVAGWMKELGVKDYSFNDSNPNGISVLLTKPTV</sequence>
<dbReference type="EMBL" id="JABWSX010000001">
    <property type="protein sequence ID" value="NVL06242.1"/>
    <property type="molecule type" value="Genomic_DNA"/>
</dbReference>
<dbReference type="InterPro" id="IPR029063">
    <property type="entry name" value="SAM-dependent_MTases_sf"/>
</dbReference>
<dbReference type="GO" id="GO:0008757">
    <property type="term" value="F:S-adenosylmethionine-dependent methyltransferase activity"/>
    <property type="evidence" value="ECO:0007669"/>
    <property type="project" value="InterPro"/>
</dbReference>
<comment type="caution">
    <text evidence="2">The sequence shown here is derived from an EMBL/GenBank/DDBJ whole genome shotgun (WGS) entry which is preliminary data.</text>
</comment>
<gene>
    <name evidence="2" type="ORF">HU230_11005</name>
</gene>
<keyword evidence="2" id="KW-0489">Methyltransferase</keyword>
<dbReference type="InterPro" id="IPR013216">
    <property type="entry name" value="Methyltransf_11"/>
</dbReference>
<dbReference type="PANTHER" id="PTHR43861:SF1">
    <property type="entry name" value="TRANS-ACONITATE 2-METHYLTRANSFERASE"/>
    <property type="match status" value="1"/>
</dbReference>
<reference evidence="2" key="1">
    <citation type="submission" date="2020-06" db="EMBL/GenBank/DDBJ databases">
        <title>Whole Genome Sequence of Bradyrhizobium sp. Strain 66S1MB.</title>
        <authorList>
            <person name="Bromfield E."/>
            <person name="Cloutier S."/>
        </authorList>
    </citation>
    <scope>NUCLEOTIDE SEQUENCE</scope>
    <source>
        <strain evidence="2">66S1MB</strain>
    </source>
</reference>
<evidence type="ECO:0000259" key="1">
    <source>
        <dbReference type="Pfam" id="PF08241"/>
    </source>
</evidence>
<dbReference type="RefSeq" id="WP_176530120.1">
    <property type="nucleotide sequence ID" value="NZ_CP088022.1"/>
</dbReference>
<protein>
    <submittedName>
        <fullName evidence="2">Class I SAM-dependent methyltransferase</fullName>
    </submittedName>
</protein>
<keyword evidence="2" id="KW-0808">Transferase</keyword>
<dbReference type="Gene3D" id="3.40.50.150">
    <property type="entry name" value="Vaccinia Virus protein VP39"/>
    <property type="match status" value="1"/>
</dbReference>
<accession>A0A973WM50</accession>
<name>A0A973WM50_9BRAD</name>
<dbReference type="AlphaFoldDB" id="A0A973WM50"/>
<organism evidence="2">
    <name type="scientific">Bradyrhizobium quebecense</name>
    <dbReference type="NCBI Taxonomy" id="2748629"/>
    <lineage>
        <taxon>Bacteria</taxon>
        <taxon>Pseudomonadati</taxon>
        <taxon>Pseudomonadota</taxon>
        <taxon>Alphaproteobacteria</taxon>
        <taxon>Hyphomicrobiales</taxon>
        <taxon>Nitrobacteraceae</taxon>
        <taxon>Bradyrhizobium</taxon>
    </lineage>
</organism>
<dbReference type="SUPFAM" id="SSF53335">
    <property type="entry name" value="S-adenosyl-L-methionine-dependent methyltransferases"/>
    <property type="match status" value="1"/>
</dbReference>
<proteinExistence type="predicted"/>
<dbReference type="GO" id="GO:0032259">
    <property type="term" value="P:methylation"/>
    <property type="evidence" value="ECO:0007669"/>
    <property type="project" value="UniProtKB-KW"/>
</dbReference>
<dbReference type="PANTHER" id="PTHR43861">
    <property type="entry name" value="TRANS-ACONITATE 2-METHYLTRANSFERASE-RELATED"/>
    <property type="match status" value="1"/>
</dbReference>